<dbReference type="EMBL" id="HF920635">
    <property type="protein sequence ID" value="CCV02124.1"/>
    <property type="molecule type" value="Genomic_DNA"/>
</dbReference>
<organism evidence="1 2">
    <name type="scientific">Invertebrate iridovirus 25</name>
    <dbReference type="NCBI Taxonomy" id="1301280"/>
    <lineage>
        <taxon>Viruses</taxon>
        <taxon>Varidnaviria</taxon>
        <taxon>Bamfordvirae</taxon>
        <taxon>Nucleocytoviricota</taxon>
        <taxon>Megaviricetes</taxon>
        <taxon>Pimascovirales</taxon>
        <taxon>Pimascovirales incertae sedis</taxon>
        <taxon>Iridoviridae</taxon>
        <taxon>Betairidovirinae</taxon>
        <taxon>Chloriridovirus</taxon>
        <taxon>Chloriridovirus simulium2</taxon>
    </lineage>
</organism>
<sequence length="297" mass="35288">MDYVTKVNKFPKFHPMGSLAGTHLHDYNLDVVKNRGKNKTDLDELKEDHLMVGDCFGYFGASGWWYLYDNENVIQMHDKRVDMEKDKKELDEYRRQGVPFKKIIEIYKVPKPTNKKYWLYAKTSEDYEEEYHQQNFIDYLESTTTLESTIKRYNTLASKLDLEIIKQLKQFLIELSLEYKKILNDNNYQNYTSPEHIDKIFNECLNHPPTKLSKYLERVVRGYGGNCSEFNEDLKHPLCSLYTRDNYFENRTLYCITDPLVNIKQIGHSMVINMGGFNRKLKEKFNNLMDKLDASKE</sequence>
<dbReference type="Proteomes" id="UP000097612">
    <property type="component" value="Segment"/>
</dbReference>
<proteinExistence type="predicted"/>
<evidence type="ECO:0000313" key="1">
    <source>
        <dbReference type="EMBL" id="CCV02124.1"/>
    </source>
</evidence>
<evidence type="ECO:0000313" key="2">
    <source>
        <dbReference type="Proteomes" id="UP000097612"/>
    </source>
</evidence>
<gene>
    <name evidence="1" type="primary">106R</name>
    <name evidence="1" type="ORF">IIV25_106R</name>
</gene>
<dbReference type="OrthoDB" id="35834at10239"/>
<dbReference type="GeneID" id="18501478"/>
<reference evidence="1 2" key="1">
    <citation type="journal article" date="2013" name="Arch. Virol.">
        <title>Complete genome sequence of invertebrate iridovirus IIV-25 isolated from a blackfly larva.</title>
        <authorList>
            <person name="Piegu B."/>
            <person name="Guizard S."/>
            <person name="Spears T."/>
            <person name="Cruaud C."/>
            <person name="Couloux A."/>
            <person name="Bideshi D.K."/>
            <person name="Federici B.A."/>
            <person name="Bigot Y."/>
        </authorList>
    </citation>
    <scope>NUCLEOTIDE SEQUENCE [LARGE SCALE GENOMIC DNA]</scope>
</reference>
<name>W8W2U0_9VIRU</name>
<keyword evidence="2" id="KW-1185">Reference proteome</keyword>
<dbReference type="RefSeq" id="YP_009010639.1">
    <property type="nucleotide sequence ID" value="NC_023613.1"/>
</dbReference>
<accession>W8W2U0</accession>
<dbReference type="KEGG" id="vg:18501478"/>
<protein>
    <submittedName>
        <fullName evidence="1">Uncharacterized protein</fullName>
    </submittedName>
</protein>